<name>A0A9N8HCE2_9STRA</name>
<dbReference type="EMBL" id="CAICTM010000214">
    <property type="protein sequence ID" value="CAB9504988.1"/>
    <property type="molecule type" value="Genomic_DNA"/>
</dbReference>
<proteinExistence type="predicted"/>
<organism evidence="3 4">
    <name type="scientific">Seminavis robusta</name>
    <dbReference type="NCBI Taxonomy" id="568900"/>
    <lineage>
        <taxon>Eukaryota</taxon>
        <taxon>Sar</taxon>
        <taxon>Stramenopiles</taxon>
        <taxon>Ochrophyta</taxon>
        <taxon>Bacillariophyta</taxon>
        <taxon>Bacillariophyceae</taxon>
        <taxon>Bacillariophycidae</taxon>
        <taxon>Naviculales</taxon>
        <taxon>Naviculaceae</taxon>
        <taxon>Seminavis</taxon>
    </lineage>
</organism>
<feature type="domain" description="Mutator-like transposase" evidence="2">
    <location>
        <begin position="139"/>
        <end position="280"/>
    </location>
</feature>
<dbReference type="AlphaFoldDB" id="A0A9N8HCE2"/>
<feature type="compositionally biased region" description="Polar residues" evidence="1">
    <location>
        <begin position="16"/>
        <end position="36"/>
    </location>
</feature>
<reference evidence="3" key="1">
    <citation type="submission" date="2020-06" db="EMBL/GenBank/DDBJ databases">
        <authorList>
            <consortium name="Plant Systems Biology data submission"/>
        </authorList>
    </citation>
    <scope>NUCLEOTIDE SEQUENCE</scope>
    <source>
        <strain evidence="3">D6</strain>
    </source>
</reference>
<sequence length="284" mass="31400">MSDKPPATQPLVTPHATRQCTKRNACTRSGRGNNSLEVGFGSSGEINNRLRMELAKLQTGGNRYDKKNGNDHWQYENLVNGPPTKKVRVDSPQATESPVLEDKVQGETIDLANSPQVEEANVEDSNQSSRVSKVPDPSRYIVEADQLRSLISSAAVCARCGKRGKLQLDFKTVCLAAIMRLTCQKCGAQTTVEPQMTSFGEESRKNDKRTYRNRDYSTNVCFVTAFTACGDGPAEAERLCTLLGLSNATTMAKQSYNKIEAWVWPSVQEIVEDAMRETLDEIMP</sequence>
<comment type="caution">
    <text evidence="3">The sequence shown here is derived from an EMBL/GenBank/DDBJ whole genome shotgun (WGS) entry which is preliminary data.</text>
</comment>
<feature type="compositionally biased region" description="Basic and acidic residues" evidence="1">
    <location>
        <begin position="63"/>
        <end position="74"/>
    </location>
</feature>
<dbReference type="Proteomes" id="UP001153069">
    <property type="component" value="Unassembled WGS sequence"/>
</dbReference>
<feature type="region of interest" description="Disordered" evidence="1">
    <location>
        <begin position="61"/>
        <end position="134"/>
    </location>
</feature>
<evidence type="ECO:0000256" key="1">
    <source>
        <dbReference type="SAM" id="MobiDB-lite"/>
    </source>
</evidence>
<protein>
    <recommendedName>
        <fullName evidence="2">Mutator-like transposase domain-containing protein</fullName>
    </recommendedName>
</protein>
<feature type="region of interest" description="Disordered" evidence="1">
    <location>
        <begin position="1"/>
        <end position="43"/>
    </location>
</feature>
<dbReference type="Pfam" id="PF20700">
    <property type="entry name" value="Mutator"/>
    <property type="match status" value="1"/>
</dbReference>
<dbReference type="InterPro" id="IPR049012">
    <property type="entry name" value="Mutator_transp_dom"/>
</dbReference>
<keyword evidence="4" id="KW-1185">Reference proteome</keyword>
<accession>A0A9N8HCE2</accession>
<evidence type="ECO:0000313" key="4">
    <source>
        <dbReference type="Proteomes" id="UP001153069"/>
    </source>
</evidence>
<evidence type="ECO:0000313" key="3">
    <source>
        <dbReference type="EMBL" id="CAB9504988.1"/>
    </source>
</evidence>
<gene>
    <name evidence="3" type="ORF">SEMRO_215_G089140.1</name>
</gene>
<evidence type="ECO:0000259" key="2">
    <source>
        <dbReference type="Pfam" id="PF20700"/>
    </source>
</evidence>